<dbReference type="InterPro" id="IPR050958">
    <property type="entry name" value="Cell_Adh-Cytoskel_Orgn"/>
</dbReference>
<keyword evidence="1" id="KW-0677">Repeat</keyword>
<feature type="domain" description="Ig-like" evidence="3">
    <location>
        <begin position="95"/>
        <end position="210"/>
    </location>
</feature>
<dbReference type="InterPro" id="IPR013098">
    <property type="entry name" value="Ig_I-set"/>
</dbReference>
<dbReference type="Proteomes" id="UP001558652">
    <property type="component" value="Unassembled WGS sequence"/>
</dbReference>
<comment type="caution">
    <text evidence="5">The sequence shown here is derived from an EMBL/GenBank/DDBJ whole genome shotgun (WGS) entry which is preliminary data.</text>
</comment>
<dbReference type="InterPro" id="IPR003599">
    <property type="entry name" value="Ig_sub"/>
</dbReference>
<keyword evidence="6" id="KW-1185">Reference proteome</keyword>
<reference evidence="5 6" key="1">
    <citation type="submission" date="2024-07" db="EMBL/GenBank/DDBJ databases">
        <title>Chromosome-level genome assembly of the water stick insect Ranatra chinensis (Heteroptera: Nepidae).</title>
        <authorList>
            <person name="Liu X."/>
        </authorList>
    </citation>
    <scope>NUCLEOTIDE SEQUENCE [LARGE SCALE GENOMIC DNA]</scope>
    <source>
        <strain evidence="5">Cailab_2021Rc</strain>
        <tissue evidence="5">Muscle</tissue>
    </source>
</reference>
<dbReference type="SUPFAM" id="SSF49265">
    <property type="entry name" value="Fibronectin type III"/>
    <property type="match status" value="1"/>
</dbReference>
<dbReference type="AlphaFoldDB" id="A0ABD0YTS5"/>
<organism evidence="5 6">
    <name type="scientific">Ranatra chinensis</name>
    <dbReference type="NCBI Taxonomy" id="642074"/>
    <lineage>
        <taxon>Eukaryota</taxon>
        <taxon>Metazoa</taxon>
        <taxon>Ecdysozoa</taxon>
        <taxon>Arthropoda</taxon>
        <taxon>Hexapoda</taxon>
        <taxon>Insecta</taxon>
        <taxon>Pterygota</taxon>
        <taxon>Neoptera</taxon>
        <taxon>Paraneoptera</taxon>
        <taxon>Hemiptera</taxon>
        <taxon>Heteroptera</taxon>
        <taxon>Panheteroptera</taxon>
        <taxon>Nepomorpha</taxon>
        <taxon>Nepidae</taxon>
        <taxon>Ranatrinae</taxon>
        <taxon>Ranatra</taxon>
    </lineage>
</organism>
<dbReference type="GO" id="GO:0009653">
    <property type="term" value="P:anatomical structure morphogenesis"/>
    <property type="evidence" value="ECO:0007669"/>
    <property type="project" value="UniProtKB-ARBA"/>
</dbReference>
<dbReference type="InterPro" id="IPR003961">
    <property type="entry name" value="FN3_dom"/>
</dbReference>
<dbReference type="InterPro" id="IPR013783">
    <property type="entry name" value="Ig-like_fold"/>
</dbReference>
<dbReference type="SMART" id="SM00408">
    <property type="entry name" value="IGc2"/>
    <property type="match status" value="2"/>
</dbReference>
<dbReference type="Pfam" id="PF13927">
    <property type="entry name" value="Ig_3"/>
    <property type="match status" value="1"/>
</dbReference>
<evidence type="ECO:0000313" key="5">
    <source>
        <dbReference type="EMBL" id="KAL1139380.1"/>
    </source>
</evidence>
<protein>
    <submittedName>
        <fullName evidence="5">Uncharacterized protein</fullName>
    </submittedName>
</protein>
<accession>A0ABD0YTS5</accession>
<dbReference type="PROSITE" id="PS50835">
    <property type="entry name" value="IG_LIKE"/>
    <property type="match status" value="2"/>
</dbReference>
<keyword evidence="2" id="KW-0393">Immunoglobulin domain</keyword>
<dbReference type="PANTHER" id="PTHR45080">
    <property type="entry name" value="CONTACTIN 5"/>
    <property type="match status" value="1"/>
</dbReference>
<dbReference type="InterPro" id="IPR003598">
    <property type="entry name" value="Ig_sub2"/>
</dbReference>
<feature type="domain" description="Ig-like" evidence="3">
    <location>
        <begin position="217"/>
        <end position="325"/>
    </location>
</feature>
<gene>
    <name evidence="5" type="ORF">AAG570_006364</name>
</gene>
<proteinExistence type="predicted"/>
<dbReference type="CDD" id="cd00063">
    <property type="entry name" value="FN3"/>
    <property type="match status" value="1"/>
</dbReference>
<evidence type="ECO:0000256" key="2">
    <source>
        <dbReference type="ARBA" id="ARBA00023319"/>
    </source>
</evidence>
<dbReference type="InterPro" id="IPR007110">
    <property type="entry name" value="Ig-like_dom"/>
</dbReference>
<dbReference type="InterPro" id="IPR036179">
    <property type="entry name" value="Ig-like_dom_sf"/>
</dbReference>
<dbReference type="Pfam" id="PF07679">
    <property type="entry name" value="I-set"/>
    <property type="match status" value="1"/>
</dbReference>
<dbReference type="SUPFAM" id="SSF48726">
    <property type="entry name" value="Immunoglobulin"/>
    <property type="match status" value="3"/>
</dbReference>
<evidence type="ECO:0000313" key="6">
    <source>
        <dbReference type="Proteomes" id="UP001558652"/>
    </source>
</evidence>
<dbReference type="CDD" id="cd00096">
    <property type="entry name" value="Ig"/>
    <property type="match status" value="1"/>
</dbReference>
<name>A0ABD0YTS5_9HEMI</name>
<dbReference type="PROSITE" id="PS50853">
    <property type="entry name" value="FN3"/>
    <property type="match status" value="1"/>
</dbReference>
<dbReference type="PANTHER" id="PTHR45080:SF27">
    <property type="entry name" value="NEURAL CELL ADHESION MOLECULE 1-LIKE"/>
    <property type="match status" value="1"/>
</dbReference>
<dbReference type="SMART" id="SM00409">
    <property type="entry name" value="IG"/>
    <property type="match status" value="3"/>
</dbReference>
<dbReference type="Gene3D" id="2.60.40.10">
    <property type="entry name" value="Immunoglobulins"/>
    <property type="match status" value="4"/>
</dbReference>
<dbReference type="SMART" id="SM00060">
    <property type="entry name" value="FN3"/>
    <property type="match status" value="1"/>
</dbReference>
<dbReference type="InterPro" id="IPR036116">
    <property type="entry name" value="FN3_sf"/>
</dbReference>
<sequence length="467" mass="52267">MTIPSSHFWATLSPSALMSPEGSVGIIMNKPGRIEEDREDRRLGVHVEERRRGEDHVSSLIFERITREDKGNYTCLATINGDNVKRSFKLIVIKPISFYGTPPEQNATEHQNVLVKCEVTGDPSPVVVWQFKGKTLQAVQFVDKKRCRMSWLSGERKGGSAVNRENGERYKVMPRGLYISNITHEDMGVYQCRAFQTTSQTSKILVKSINLNVLHKPRWRGVGRQQKNKTGNLAKELAYGYLSGMVNLSCEAEGRPAPTFVWRRNNTVLVTGAMHYPYADNNITIINEPHRTVLQFLVTGPGVLGDYECSATNSLGKIKKTIELELGVKPKRPTLIAVEQVGVHSAQFNIEHNHRLYHHPYDDVSAIVGYRIQFTSSKTNNGSFDWTSPDYQDVYTNDGSGGSPYTIVDLKERTDYAGRAAARNLAGLSDFTEEVTFRTRDPTISIGSLKGAHPLLCVILLCLVSLH</sequence>
<feature type="domain" description="Fibronectin type-III" evidence="4">
    <location>
        <begin position="329"/>
        <end position="442"/>
    </location>
</feature>
<dbReference type="EMBL" id="JBFDAA010000002">
    <property type="protein sequence ID" value="KAL1139380.1"/>
    <property type="molecule type" value="Genomic_DNA"/>
</dbReference>
<evidence type="ECO:0000259" key="3">
    <source>
        <dbReference type="PROSITE" id="PS50835"/>
    </source>
</evidence>
<evidence type="ECO:0000256" key="1">
    <source>
        <dbReference type="ARBA" id="ARBA00022737"/>
    </source>
</evidence>
<evidence type="ECO:0000259" key="4">
    <source>
        <dbReference type="PROSITE" id="PS50853"/>
    </source>
</evidence>
<dbReference type="GO" id="GO:0030154">
    <property type="term" value="P:cell differentiation"/>
    <property type="evidence" value="ECO:0007669"/>
    <property type="project" value="UniProtKB-ARBA"/>
</dbReference>